<keyword evidence="2" id="KW-1185">Reference proteome</keyword>
<accession>A0ABQ1GUX0</accession>
<evidence type="ECO:0000313" key="1">
    <source>
        <dbReference type="EMBL" id="GGA50427.1"/>
    </source>
</evidence>
<name>A0ABQ1GUX0_9BACL</name>
<evidence type="ECO:0008006" key="3">
    <source>
        <dbReference type="Google" id="ProtNLM"/>
    </source>
</evidence>
<dbReference type="EMBL" id="BMEX01000009">
    <property type="protein sequence ID" value="GGA50427.1"/>
    <property type="molecule type" value="Genomic_DNA"/>
</dbReference>
<evidence type="ECO:0000313" key="2">
    <source>
        <dbReference type="Proteomes" id="UP000617979"/>
    </source>
</evidence>
<protein>
    <recommendedName>
        <fullName evidence="3">Immunity protein 49</fullName>
    </recommendedName>
</protein>
<sequence length="279" mass="31960">MNKDEAKQLIITIAEEERQFVELNMAGMKKGMYKFKSPDSISYAAQIIAVKKVAIDRDVVGAKQMFYLSAKSDEAILLAEPYNTPDHPRYSRAFISRSGIEYFPNLMKALISQHRELIDSMAHLIGWKDEQEPEILNEIGRTGFVVKYLILGNDDGAREHLSVLKGMKIPWELRILKETIVVLEAILENRPKQVESALMNYLEQEAENRKYASAPDQKLCSISAMGFGWLARYRGMDVSVDHPLAPKEVFTHHEIEYPNTDFLPVELRDKTWRDVVGRS</sequence>
<dbReference type="RefSeq" id="WP_188432809.1">
    <property type="nucleotide sequence ID" value="NZ_BMEX01000009.1"/>
</dbReference>
<reference evidence="2" key="1">
    <citation type="journal article" date="2019" name="Int. J. Syst. Evol. Microbiol.">
        <title>The Global Catalogue of Microorganisms (GCM) 10K type strain sequencing project: providing services to taxonomists for standard genome sequencing and annotation.</title>
        <authorList>
            <consortium name="The Broad Institute Genomics Platform"/>
            <consortium name="The Broad Institute Genome Sequencing Center for Infectious Disease"/>
            <person name="Wu L."/>
            <person name="Ma J."/>
        </authorList>
    </citation>
    <scope>NUCLEOTIDE SEQUENCE [LARGE SCALE GENOMIC DNA]</scope>
    <source>
        <strain evidence="2">CGMCC 1.12404</strain>
    </source>
</reference>
<organism evidence="1 2">
    <name type="scientific">Kroppenstedtia guangzhouensis</name>
    <dbReference type="NCBI Taxonomy" id="1274356"/>
    <lineage>
        <taxon>Bacteria</taxon>
        <taxon>Bacillati</taxon>
        <taxon>Bacillota</taxon>
        <taxon>Bacilli</taxon>
        <taxon>Bacillales</taxon>
        <taxon>Thermoactinomycetaceae</taxon>
        <taxon>Kroppenstedtia</taxon>
    </lineage>
</organism>
<dbReference type="Proteomes" id="UP000617979">
    <property type="component" value="Unassembled WGS sequence"/>
</dbReference>
<proteinExistence type="predicted"/>
<comment type="caution">
    <text evidence="1">The sequence shown here is derived from an EMBL/GenBank/DDBJ whole genome shotgun (WGS) entry which is preliminary data.</text>
</comment>
<gene>
    <name evidence="1" type="ORF">GCM10007416_24460</name>
</gene>